<feature type="non-terminal residue" evidence="3">
    <location>
        <position position="1"/>
    </location>
</feature>
<protein>
    <recommendedName>
        <fullName evidence="2">BTB domain-containing protein</fullName>
    </recommendedName>
</protein>
<dbReference type="Gene3D" id="3.30.710.10">
    <property type="entry name" value="Potassium Channel Kv1.1, Chain A"/>
    <property type="match status" value="1"/>
</dbReference>
<feature type="domain" description="BTB" evidence="2">
    <location>
        <begin position="7"/>
        <end position="38"/>
    </location>
</feature>
<dbReference type="InterPro" id="IPR011333">
    <property type="entry name" value="SKP1/BTB/POZ_sf"/>
</dbReference>
<evidence type="ECO:0000259" key="2">
    <source>
        <dbReference type="PROSITE" id="PS50097"/>
    </source>
</evidence>
<evidence type="ECO:0000256" key="1">
    <source>
        <dbReference type="SAM" id="MobiDB-lite"/>
    </source>
</evidence>
<gene>
    <name evidence="3" type="ORF">B0F90DRAFT_1609499</name>
</gene>
<sequence length="67" mass="7484">PFDDADADIILRSADNFDFRVYRVILSKASPVFRDMFTFPHPGSCGKSDDDDHKDGLPLVRLPESSA</sequence>
<evidence type="ECO:0000313" key="4">
    <source>
        <dbReference type="Proteomes" id="UP001203297"/>
    </source>
</evidence>
<evidence type="ECO:0000313" key="3">
    <source>
        <dbReference type="EMBL" id="KAI0305826.1"/>
    </source>
</evidence>
<accession>A0AAD4M8L8</accession>
<proteinExistence type="predicted"/>
<dbReference type="EMBL" id="WTXG01000004">
    <property type="protein sequence ID" value="KAI0305826.1"/>
    <property type="molecule type" value="Genomic_DNA"/>
</dbReference>
<comment type="caution">
    <text evidence="3">The sequence shown here is derived from an EMBL/GenBank/DDBJ whole genome shotgun (WGS) entry which is preliminary data.</text>
</comment>
<name>A0AAD4M8L8_9AGAM</name>
<feature type="non-terminal residue" evidence="3">
    <location>
        <position position="67"/>
    </location>
</feature>
<dbReference type="SUPFAM" id="SSF54695">
    <property type="entry name" value="POZ domain"/>
    <property type="match status" value="1"/>
</dbReference>
<dbReference type="PROSITE" id="PS50097">
    <property type="entry name" value="BTB"/>
    <property type="match status" value="1"/>
</dbReference>
<dbReference type="Proteomes" id="UP001203297">
    <property type="component" value="Unassembled WGS sequence"/>
</dbReference>
<organism evidence="3 4">
    <name type="scientific">Multifurca ochricompacta</name>
    <dbReference type="NCBI Taxonomy" id="376703"/>
    <lineage>
        <taxon>Eukaryota</taxon>
        <taxon>Fungi</taxon>
        <taxon>Dikarya</taxon>
        <taxon>Basidiomycota</taxon>
        <taxon>Agaricomycotina</taxon>
        <taxon>Agaricomycetes</taxon>
        <taxon>Russulales</taxon>
        <taxon>Russulaceae</taxon>
        <taxon>Multifurca</taxon>
    </lineage>
</organism>
<feature type="region of interest" description="Disordered" evidence="1">
    <location>
        <begin position="44"/>
        <end position="67"/>
    </location>
</feature>
<dbReference type="Pfam" id="PF00651">
    <property type="entry name" value="BTB"/>
    <property type="match status" value="1"/>
</dbReference>
<keyword evidence="4" id="KW-1185">Reference proteome</keyword>
<reference evidence="3" key="1">
    <citation type="journal article" date="2022" name="New Phytol.">
        <title>Evolutionary transition to the ectomycorrhizal habit in the genomes of a hyperdiverse lineage of mushroom-forming fungi.</title>
        <authorList>
            <person name="Looney B."/>
            <person name="Miyauchi S."/>
            <person name="Morin E."/>
            <person name="Drula E."/>
            <person name="Courty P.E."/>
            <person name="Kohler A."/>
            <person name="Kuo A."/>
            <person name="LaButti K."/>
            <person name="Pangilinan J."/>
            <person name="Lipzen A."/>
            <person name="Riley R."/>
            <person name="Andreopoulos W."/>
            <person name="He G."/>
            <person name="Johnson J."/>
            <person name="Nolan M."/>
            <person name="Tritt A."/>
            <person name="Barry K.W."/>
            <person name="Grigoriev I.V."/>
            <person name="Nagy L.G."/>
            <person name="Hibbett D."/>
            <person name="Henrissat B."/>
            <person name="Matheny P.B."/>
            <person name="Labbe J."/>
            <person name="Martin F.M."/>
        </authorList>
    </citation>
    <scope>NUCLEOTIDE SEQUENCE</scope>
    <source>
        <strain evidence="3">BPL690</strain>
    </source>
</reference>
<dbReference type="AlphaFoldDB" id="A0AAD4M8L8"/>
<feature type="compositionally biased region" description="Basic and acidic residues" evidence="1">
    <location>
        <begin position="47"/>
        <end position="56"/>
    </location>
</feature>
<dbReference type="CDD" id="cd18186">
    <property type="entry name" value="BTB_POZ_ZBTB_KLHL-like"/>
    <property type="match status" value="1"/>
</dbReference>
<dbReference type="InterPro" id="IPR000210">
    <property type="entry name" value="BTB/POZ_dom"/>
</dbReference>